<dbReference type="Gene3D" id="3.30.450.20">
    <property type="entry name" value="PAS domain"/>
    <property type="match status" value="1"/>
</dbReference>
<evidence type="ECO:0000256" key="7">
    <source>
        <dbReference type="ARBA" id="ARBA00023012"/>
    </source>
</evidence>
<dbReference type="PANTHER" id="PTHR43065">
    <property type="entry name" value="SENSOR HISTIDINE KINASE"/>
    <property type="match status" value="1"/>
</dbReference>
<feature type="domain" description="PAS" evidence="10">
    <location>
        <begin position="109"/>
        <end position="146"/>
    </location>
</feature>
<reference evidence="11 12" key="1">
    <citation type="submission" date="2018-03" db="EMBL/GenBank/DDBJ databases">
        <title>Genomic Encyclopedia of Archaeal and Bacterial Type Strains, Phase II (KMG-II): from individual species to whole genera.</title>
        <authorList>
            <person name="Goeker M."/>
        </authorList>
    </citation>
    <scope>NUCLEOTIDE SEQUENCE [LARGE SCALE GENOMIC DNA]</scope>
    <source>
        <strain evidence="11 12">DSM 100214</strain>
    </source>
</reference>
<comment type="caution">
    <text evidence="11">The sequence shown here is derived from an EMBL/GenBank/DDBJ whole genome shotgun (WGS) entry which is preliminary data.</text>
</comment>
<dbReference type="RefSeq" id="WP_110309748.1">
    <property type="nucleotide sequence ID" value="NZ_QICL01000004.1"/>
</dbReference>
<keyword evidence="3" id="KW-0808">Transferase</keyword>
<dbReference type="PROSITE" id="PS50109">
    <property type="entry name" value="HIS_KIN"/>
    <property type="match status" value="1"/>
</dbReference>
<dbReference type="Proteomes" id="UP000247973">
    <property type="component" value="Unassembled WGS sequence"/>
</dbReference>
<dbReference type="InterPro" id="IPR003594">
    <property type="entry name" value="HATPase_dom"/>
</dbReference>
<organism evidence="11 12">
    <name type="scientific">Dysgonomonas alginatilytica</name>
    <dbReference type="NCBI Taxonomy" id="1605892"/>
    <lineage>
        <taxon>Bacteria</taxon>
        <taxon>Pseudomonadati</taxon>
        <taxon>Bacteroidota</taxon>
        <taxon>Bacteroidia</taxon>
        <taxon>Bacteroidales</taxon>
        <taxon>Dysgonomonadaceae</taxon>
        <taxon>Dysgonomonas</taxon>
    </lineage>
</organism>
<evidence type="ECO:0000256" key="8">
    <source>
        <dbReference type="SAM" id="Phobius"/>
    </source>
</evidence>
<feature type="transmembrane region" description="Helical" evidence="8">
    <location>
        <begin position="32"/>
        <end position="50"/>
    </location>
</feature>
<keyword evidence="8" id="KW-0472">Membrane</keyword>
<name>A0A2V3PRH2_9BACT</name>
<protein>
    <recommendedName>
        <fullName evidence="2">histidine kinase</fullName>
        <ecNumber evidence="2">2.7.13.3</ecNumber>
    </recommendedName>
</protein>
<evidence type="ECO:0000256" key="1">
    <source>
        <dbReference type="ARBA" id="ARBA00000085"/>
    </source>
</evidence>
<evidence type="ECO:0000259" key="10">
    <source>
        <dbReference type="PROSITE" id="PS50112"/>
    </source>
</evidence>
<sequence length="444" mass="50529">MFKSIEYKLILFLILLILSVAASTFLIVQHEYVYVGIFLLLAIFSLKNLYSHYKRFNQNILFLLNALDNGDYSFHFTEAKTSKREKELNQMMNRIKDILTKARKEVIENEKFLSLILESVSTGIIILDHNNNVHATNRATNKLLGLPVFTHLNQLNAVDESLPELFKDLEVKDNTQIKIANEREEIQISLHVSKITLKKGAMKVITLNNIGNELEAKEMESWIRLIRVMTHEIMNSIAPITSLTETLLFSYKMKSDETSDDSLQRNTIDALETISSTAKGLITFVDSYRKFTGVPTPQFRQFELIPLLEKILRLESANLEEKGIVSHIIYTNKQTTLNADEGQITQILVNIIKNALEAIAANQDGKIEIKVTEAENRVSIDIANNGEPIPQEIAAHIFIPFFTTKDYGTGIGLSVSRYIMRLHGGNLKHHTSNEWTVFSMVFNV</sequence>
<gene>
    <name evidence="11" type="ORF">CLV62_10446</name>
</gene>
<keyword evidence="7" id="KW-0902">Two-component regulatory system</keyword>
<dbReference type="GO" id="GO:0000160">
    <property type="term" value="P:phosphorelay signal transduction system"/>
    <property type="evidence" value="ECO:0007669"/>
    <property type="project" value="UniProtKB-KW"/>
</dbReference>
<dbReference type="SUPFAM" id="SSF55874">
    <property type="entry name" value="ATPase domain of HSP90 chaperone/DNA topoisomerase II/histidine kinase"/>
    <property type="match status" value="1"/>
</dbReference>
<evidence type="ECO:0000256" key="4">
    <source>
        <dbReference type="ARBA" id="ARBA00022741"/>
    </source>
</evidence>
<dbReference type="SMART" id="SM00387">
    <property type="entry name" value="HATPase_c"/>
    <property type="match status" value="1"/>
</dbReference>
<dbReference type="InterPro" id="IPR005467">
    <property type="entry name" value="His_kinase_dom"/>
</dbReference>
<dbReference type="InterPro" id="IPR035965">
    <property type="entry name" value="PAS-like_dom_sf"/>
</dbReference>
<evidence type="ECO:0000256" key="5">
    <source>
        <dbReference type="ARBA" id="ARBA00022777"/>
    </source>
</evidence>
<keyword evidence="8" id="KW-1133">Transmembrane helix</keyword>
<keyword evidence="12" id="KW-1185">Reference proteome</keyword>
<dbReference type="OrthoDB" id="1931120at2"/>
<dbReference type="SUPFAM" id="SSF55785">
    <property type="entry name" value="PYP-like sensor domain (PAS domain)"/>
    <property type="match status" value="1"/>
</dbReference>
<evidence type="ECO:0000313" key="11">
    <source>
        <dbReference type="EMBL" id="PXV66786.1"/>
    </source>
</evidence>
<keyword evidence="6" id="KW-0067">ATP-binding</keyword>
<evidence type="ECO:0000256" key="3">
    <source>
        <dbReference type="ARBA" id="ARBA00022679"/>
    </source>
</evidence>
<dbReference type="GO" id="GO:0004673">
    <property type="term" value="F:protein histidine kinase activity"/>
    <property type="evidence" value="ECO:0007669"/>
    <property type="project" value="UniProtKB-EC"/>
</dbReference>
<keyword evidence="4" id="KW-0547">Nucleotide-binding</keyword>
<feature type="domain" description="Histidine kinase" evidence="9">
    <location>
        <begin position="228"/>
        <end position="444"/>
    </location>
</feature>
<dbReference type="EC" id="2.7.13.3" evidence="2"/>
<dbReference type="InterPro" id="IPR036890">
    <property type="entry name" value="HATPase_C_sf"/>
</dbReference>
<dbReference type="PROSITE" id="PS50112">
    <property type="entry name" value="PAS"/>
    <property type="match status" value="1"/>
</dbReference>
<dbReference type="Gene3D" id="3.30.565.10">
    <property type="entry name" value="Histidine kinase-like ATPase, C-terminal domain"/>
    <property type="match status" value="1"/>
</dbReference>
<proteinExistence type="predicted"/>
<keyword evidence="5 11" id="KW-0418">Kinase</keyword>
<keyword evidence="8" id="KW-0812">Transmembrane</keyword>
<evidence type="ECO:0000313" key="12">
    <source>
        <dbReference type="Proteomes" id="UP000247973"/>
    </source>
</evidence>
<comment type="catalytic activity">
    <reaction evidence="1">
        <text>ATP + protein L-histidine = ADP + protein N-phospho-L-histidine.</text>
        <dbReference type="EC" id="2.7.13.3"/>
    </reaction>
</comment>
<dbReference type="GO" id="GO:0005524">
    <property type="term" value="F:ATP binding"/>
    <property type="evidence" value="ECO:0007669"/>
    <property type="project" value="UniProtKB-KW"/>
</dbReference>
<dbReference type="PANTHER" id="PTHR43065:SF46">
    <property type="entry name" value="C4-DICARBOXYLATE TRANSPORT SENSOR PROTEIN DCTB"/>
    <property type="match status" value="1"/>
</dbReference>
<accession>A0A2V3PRH2</accession>
<dbReference type="AlphaFoldDB" id="A0A2V3PRH2"/>
<dbReference type="EMBL" id="QICL01000004">
    <property type="protein sequence ID" value="PXV66786.1"/>
    <property type="molecule type" value="Genomic_DNA"/>
</dbReference>
<dbReference type="PRINTS" id="PR00344">
    <property type="entry name" value="BCTRLSENSOR"/>
</dbReference>
<evidence type="ECO:0000259" key="9">
    <source>
        <dbReference type="PROSITE" id="PS50109"/>
    </source>
</evidence>
<dbReference type="InterPro" id="IPR004358">
    <property type="entry name" value="Sig_transdc_His_kin-like_C"/>
</dbReference>
<evidence type="ECO:0000256" key="6">
    <source>
        <dbReference type="ARBA" id="ARBA00022840"/>
    </source>
</evidence>
<evidence type="ECO:0000256" key="2">
    <source>
        <dbReference type="ARBA" id="ARBA00012438"/>
    </source>
</evidence>
<dbReference type="InterPro" id="IPR000014">
    <property type="entry name" value="PAS"/>
</dbReference>
<dbReference type="Pfam" id="PF02518">
    <property type="entry name" value="HATPase_c"/>
    <property type="match status" value="1"/>
</dbReference>